<dbReference type="AlphaFoldDB" id="A0A7Z1MMC2"/>
<name>A0A7Z1MMC2_9VIBR</name>
<protein>
    <recommendedName>
        <fullName evidence="3">DUF2860 domain-containing protein</fullName>
    </recommendedName>
</protein>
<dbReference type="Pfam" id="PF11059">
    <property type="entry name" value="DUF2860"/>
    <property type="match status" value="1"/>
</dbReference>
<feature type="chain" id="PRO_5030838910" description="DUF2860 domain-containing protein" evidence="1">
    <location>
        <begin position="26"/>
        <end position="322"/>
    </location>
</feature>
<organism evidence="2">
    <name type="scientific">Vibrio cyclitrophicus</name>
    <dbReference type="NCBI Taxonomy" id="47951"/>
    <lineage>
        <taxon>Bacteria</taxon>
        <taxon>Pseudomonadati</taxon>
        <taxon>Pseudomonadota</taxon>
        <taxon>Gammaproteobacteria</taxon>
        <taxon>Vibrionales</taxon>
        <taxon>Vibrionaceae</taxon>
        <taxon>Vibrio</taxon>
    </lineage>
</organism>
<reference evidence="2" key="2">
    <citation type="journal article" date="2018" name="Nature">
        <title>A major lineage of non-tailed dsDNA viruses as unrecognized killers of marine bacteria.</title>
        <authorList>
            <person name="Kauffman K.M."/>
            <person name="Hussain F.A."/>
            <person name="Yang J."/>
            <person name="Arevalo P."/>
            <person name="Brown J.M."/>
            <person name="Chang W.K."/>
            <person name="VanInsberghe D."/>
            <person name="Elsherbini J."/>
            <person name="Sharma R.S."/>
            <person name="Cutler M.B."/>
            <person name="Kelly L."/>
            <person name="Polz M.F."/>
        </authorList>
    </citation>
    <scope>NUCLEOTIDE SEQUENCE</scope>
    <source>
        <strain evidence="2">10N.222.46.E12</strain>
    </source>
</reference>
<evidence type="ECO:0008006" key="3">
    <source>
        <dbReference type="Google" id="ProtNLM"/>
    </source>
</evidence>
<evidence type="ECO:0000313" key="2">
    <source>
        <dbReference type="EMBL" id="PMP32901.1"/>
    </source>
</evidence>
<reference evidence="2" key="1">
    <citation type="submission" date="2016-07" db="EMBL/GenBank/DDBJ databases">
        <authorList>
            <person name="Kauffman K."/>
            <person name="Arevalo P."/>
            <person name="Polz M.F."/>
        </authorList>
    </citation>
    <scope>NUCLEOTIDE SEQUENCE</scope>
    <source>
        <strain evidence="2">10N.222.46.E12</strain>
    </source>
</reference>
<dbReference type="EMBL" id="MDBS01000003">
    <property type="protein sequence ID" value="PMP32901.1"/>
    <property type="molecule type" value="Genomic_DNA"/>
</dbReference>
<dbReference type="RefSeq" id="WP_010430002.1">
    <property type="nucleotide sequence ID" value="NZ_AP025481.1"/>
</dbReference>
<accession>A0A7Z1MMC2</accession>
<gene>
    <name evidence="2" type="ORF">BCS90_09145</name>
</gene>
<dbReference type="PIRSF" id="PIRSF028696">
    <property type="entry name" value="UCP028696"/>
    <property type="match status" value="1"/>
</dbReference>
<evidence type="ECO:0000256" key="1">
    <source>
        <dbReference type="SAM" id="SignalP"/>
    </source>
</evidence>
<dbReference type="InterPro" id="IPR016896">
    <property type="entry name" value="DUF2860"/>
</dbReference>
<comment type="caution">
    <text evidence="2">The sequence shown here is derived from an EMBL/GenBank/DDBJ whole genome shotgun (WGS) entry which is preliminary data.</text>
</comment>
<proteinExistence type="predicted"/>
<feature type="signal peptide" evidence="1">
    <location>
        <begin position="1"/>
        <end position="25"/>
    </location>
</feature>
<keyword evidence="1" id="KW-0732">Signal</keyword>
<sequence>MNATKMSLIALTAILTASVTATVHAVEWDQLSGEILFATLYTHSDSNLYTEGNPNLGKKSNRGDYGDKAIFTPLGNLNFDFGADRTHRLYVGTSRDDLSVGTLAFEFGYQKQLDSGTTVDVAYLPTVIPGEVWTNPYEIDESRTKTDVDGGAVRMKLSNLSQTNISLDMAYAYADVEEDNVPSQLLERDSQAYFIKAQYLSMLSRQSGINYGLSYTFHDAYGKANQHNRYGIEASYFFVSSSYAVAITGNYAHSDYRADNPIFDQSRTDNSYRLFIAYEYKDLGSWENWSIATFTGTRKNHSNIDFFTHREWLVSASLNYAF</sequence>